<dbReference type="EMBL" id="JADIKK010000008">
    <property type="protein sequence ID" value="MFK2877487.1"/>
    <property type="molecule type" value="Genomic_DNA"/>
</dbReference>
<sequence precursor="true">MTRKLPPRRLLAVAAALALIGGPVEAGSAGPHRGYTLDGSEPVCPLGSFTCPPRPYNYVMCRPNAMLEFYDPTLSKDNTVRDTSKTYVWAKHVDSSDQTVYHLSGDVRLDRADQRLQADTVDYNQDTADYDARGNVRYQDYAQLMSATHARGNDASGIGIADDVRYQMLNSRGNGVARQGQELDAQHTRYTQATYSTCDIGHHLWEFQGKTITVDKVNGVGVARDATFRVGNVPLLYLPWFSFPVDNRRKTGFLYPTIGHSSRSGFFLSTPYYLNLAPNYDATLDPRIYTTRGFMLDTEFRYQLPGSIGTMDVEYLPNDHGPTDPGTTANTAGTNRYRYTIKDTTHLWGSWNFSTSIDRSSDNNFFYDFGNQMGGTPIYILTSTAQVTGGGRWGDVLWNTSVGGTAYQNMNPFLNDASLPYRQLPYGNFNLDWPINNWLEFGMTNQFVAFRKPGYVEGSREDLQPYLSADFGTSAWFVRPRVEWRYTDYQLSPGYQQYGYSGLLGSGTATPFTQQSPSRSLPIVSVDSGLVFDRNTSLFGEDYTQTLEPRLYYLYVPYRNQDNLPLFDSSLMTFDYWQLFSTNQFAGADRQMNANNLTAAITTRLLDDSGVERLSASFGQIRYFTPQEVQMPNSTNTVSPATDWSGSAYVAQLNLQLNDRWRASSSYQWDPNTRNTDMAMFQLQGRLGLDGIVNFAYIYRTGLMEQYSVSAVYPVSDRWRLIGAWTYAEPVKGVVNPLKGTIEALAGVEYDSCCVTLRLVDRSYVNQGYYGVAAPITGTPGNLRDNAIMFEVIFKGLGSTSSQIDPLLRRDILGYQ</sequence>
<comment type="caution">
    <text evidence="2">Lacks conserved residue(s) required for the propagation of feature annotation.</text>
</comment>
<feature type="chain" id="PRO_5044944351" description="LPS-assembly protein LptD" evidence="2">
    <location>
        <begin position="27"/>
        <end position="816"/>
    </location>
</feature>
<keyword evidence="2" id="KW-0472">Membrane</keyword>
<dbReference type="InterPro" id="IPR007543">
    <property type="entry name" value="LptD_C"/>
</dbReference>
<keyword evidence="1 2" id="KW-0998">Cell outer membrane</keyword>
<evidence type="ECO:0000256" key="2">
    <source>
        <dbReference type="HAMAP-Rule" id="MF_01411"/>
    </source>
</evidence>
<evidence type="ECO:0000313" key="5">
    <source>
        <dbReference type="Proteomes" id="UP001620339"/>
    </source>
</evidence>
<reference evidence="4 5" key="1">
    <citation type="submission" date="2020-10" db="EMBL/GenBank/DDBJ databases">
        <title>Phylogeny of dyella-like bacteria.</title>
        <authorList>
            <person name="Fu J."/>
        </authorList>
    </citation>
    <scope>NUCLEOTIDE SEQUENCE [LARGE SCALE GENOMIC DNA]</scope>
    <source>
        <strain evidence="4 5">KACC 19113</strain>
    </source>
</reference>
<dbReference type="PANTHER" id="PTHR30189">
    <property type="entry name" value="LPS-ASSEMBLY PROTEIN"/>
    <property type="match status" value="1"/>
</dbReference>
<keyword evidence="5" id="KW-1185">Reference proteome</keyword>
<evidence type="ECO:0000259" key="3">
    <source>
        <dbReference type="Pfam" id="PF04453"/>
    </source>
</evidence>
<dbReference type="Proteomes" id="UP001620339">
    <property type="component" value="Unassembled WGS sequence"/>
</dbReference>
<evidence type="ECO:0000256" key="1">
    <source>
        <dbReference type="ARBA" id="ARBA00023237"/>
    </source>
</evidence>
<comment type="function">
    <text evidence="2">Together with LptE, is involved in the assembly of lipopolysaccharide (LPS) at the surface of the outer membrane.</text>
</comment>
<evidence type="ECO:0000313" key="4">
    <source>
        <dbReference type="EMBL" id="MFK2877487.1"/>
    </source>
</evidence>
<accession>A0ABW8J614</accession>
<comment type="subcellular location">
    <subcellularLocation>
        <location evidence="2">Cell outer membrane</location>
    </subcellularLocation>
</comment>
<dbReference type="PANTHER" id="PTHR30189:SF1">
    <property type="entry name" value="LPS-ASSEMBLY PROTEIN LPTD"/>
    <property type="match status" value="1"/>
</dbReference>
<dbReference type="Pfam" id="PF04453">
    <property type="entry name" value="LptD"/>
    <property type="match status" value="1"/>
</dbReference>
<dbReference type="InterPro" id="IPR050218">
    <property type="entry name" value="LptD"/>
</dbReference>
<comment type="similarity">
    <text evidence="2">Belongs to the LptD family.</text>
</comment>
<name>A0ABW8J614_9GAMM</name>
<dbReference type="HAMAP" id="MF_01411">
    <property type="entry name" value="LPS_assembly_LptD"/>
    <property type="match status" value="1"/>
</dbReference>
<feature type="domain" description="LptD C-terminal" evidence="3">
    <location>
        <begin position="334"/>
        <end position="719"/>
    </location>
</feature>
<gene>
    <name evidence="2 4" type="primary">lptD</name>
    <name evidence="4" type="ORF">ISP25_10445</name>
</gene>
<comment type="subunit">
    <text evidence="2">Component of the lipopolysaccharide transport and assembly complex. Interacts with LptE and LptA.</text>
</comment>
<comment type="caution">
    <text evidence="4">The sequence shown here is derived from an EMBL/GenBank/DDBJ whole genome shotgun (WGS) entry which is preliminary data.</text>
</comment>
<keyword evidence="2" id="KW-0732">Signal</keyword>
<feature type="signal peptide" evidence="2">
    <location>
        <begin position="1"/>
        <end position="26"/>
    </location>
</feature>
<dbReference type="InterPro" id="IPR020889">
    <property type="entry name" value="LipoPS_assembly_LptD"/>
</dbReference>
<protein>
    <recommendedName>
        <fullName evidence="2">LPS-assembly protein LptD</fullName>
    </recommendedName>
</protein>
<organism evidence="4 5">
    <name type="scientific">Rhodanobacter hydrolyticus</name>
    <dbReference type="NCBI Taxonomy" id="2250595"/>
    <lineage>
        <taxon>Bacteria</taxon>
        <taxon>Pseudomonadati</taxon>
        <taxon>Pseudomonadota</taxon>
        <taxon>Gammaproteobacteria</taxon>
        <taxon>Lysobacterales</taxon>
        <taxon>Rhodanobacteraceae</taxon>
        <taxon>Rhodanobacter</taxon>
    </lineage>
</organism>
<dbReference type="RefSeq" id="WP_404613718.1">
    <property type="nucleotide sequence ID" value="NZ_JADIKK010000008.1"/>
</dbReference>
<proteinExistence type="inferred from homology"/>